<keyword evidence="3" id="KW-0808">Transferase</keyword>
<keyword evidence="3" id="KW-0012">Acyltransferase</keyword>
<feature type="region of interest" description="Disordered" evidence="1">
    <location>
        <begin position="1"/>
        <end position="58"/>
    </location>
</feature>
<dbReference type="Pfam" id="PF00583">
    <property type="entry name" value="Acetyltransf_1"/>
    <property type="match status" value="1"/>
</dbReference>
<dbReference type="Gene3D" id="3.40.630.30">
    <property type="match status" value="1"/>
</dbReference>
<keyword evidence="4" id="KW-1185">Reference proteome</keyword>
<reference evidence="3 4" key="1">
    <citation type="submission" date="2024-05" db="EMBL/GenBank/DDBJ databases">
        <title>Microbispora sp.ZYX-F-249.</title>
        <authorList>
            <person name="Xie H."/>
        </authorList>
    </citation>
    <scope>NUCLEOTIDE SEQUENCE [LARGE SCALE GENOMIC DNA]</scope>
    <source>
        <strain evidence="3 4">ZYX-F-249</strain>
    </source>
</reference>
<evidence type="ECO:0000313" key="3">
    <source>
        <dbReference type="EMBL" id="MEN3534312.1"/>
    </source>
</evidence>
<name>A0ABV0AHI4_9ACTN</name>
<dbReference type="InterPro" id="IPR016181">
    <property type="entry name" value="Acyl_CoA_acyltransferase"/>
</dbReference>
<dbReference type="GO" id="GO:0016746">
    <property type="term" value="F:acyltransferase activity"/>
    <property type="evidence" value="ECO:0007669"/>
    <property type="project" value="UniProtKB-KW"/>
</dbReference>
<evidence type="ECO:0000256" key="1">
    <source>
        <dbReference type="SAM" id="MobiDB-lite"/>
    </source>
</evidence>
<dbReference type="PROSITE" id="PS51186">
    <property type="entry name" value="GNAT"/>
    <property type="match status" value="1"/>
</dbReference>
<accession>A0ABV0AHI4</accession>
<comment type="caution">
    <text evidence="3">The sequence shown here is derived from an EMBL/GenBank/DDBJ whole genome shotgun (WGS) entry which is preliminary data.</text>
</comment>
<organism evidence="3 4">
    <name type="scientific">Microbispora maris</name>
    <dbReference type="NCBI Taxonomy" id="3144104"/>
    <lineage>
        <taxon>Bacteria</taxon>
        <taxon>Bacillati</taxon>
        <taxon>Actinomycetota</taxon>
        <taxon>Actinomycetes</taxon>
        <taxon>Streptosporangiales</taxon>
        <taxon>Streptosporangiaceae</taxon>
        <taxon>Microbispora</taxon>
    </lineage>
</organism>
<evidence type="ECO:0000259" key="2">
    <source>
        <dbReference type="PROSITE" id="PS51186"/>
    </source>
</evidence>
<feature type="compositionally biased region" description="Basic and acidic residues" evidence="1">
    <location>
        <begin position="33"/>
        <end position="47"/>
    </location>
</feature>
<sequence length="260" mass="27014">MPPPSDKNQPPYDGDPGPPDPRRDPASVTRPGVRPDARPRSAGDRHGGSGHAGSGHAAAPAGTLLLREVPAHPGAPGARVIGPALEEALRVVPAARCRLYVLTDLALPSGAAPLAAALLETALLETALPEAGTLPESVLPESGAQRESTGAPETGTRRQTGVPGHVPRSALLHALAVAAPHHGRGLGRRLLDDLLMELRADGVRAVWFLPGPGDEGVCALLRSAGFTDGTGSGLPPENERTYGYHEPEIRPWAAWLVREL</sequence>
<dbReference type="EMBL" id="JBDJAW010000002">
    <property type="protein sequence ID" value="MEN3534312.1"/>
    <property type="molecule type" value="Genomic_DNA"/>
</dbReference>
<protein>
    <submittedName>
        <fullName evidence="3">GNAT family N-acetyltransferase</fullName>
        <ecNumber evidence="3">2.3.1.-</ecNumber>
    </submittedName>
</protein>
<dbReference type="InterPro" id="IPR000182">
    <property type="entry name" value="GNAT_dom"/>
</dbReference>
<gene>
    <name evidence="3" type="ORF">AAH991_04285</name>
</gene>
<evidence type="ECO:0000313" key="4">
    <source>
        <dbReference type="Proteomes" id="UP001447516"/>
    </source>
</evidence>
<dbReference type="SUPFAM" id="SSF55729">
    <property type="entry name" value="Acyl-CoA N-acyltransferases (Nat)"/>
    <property type="match status" value="1"/>
</dbReference>
<dbReference type="Proteomes" id="UP001447516">
    <property type="component" value="Unassembled WGS sequence"/>
</dbReference>
<dbReference type="RefSeq" id="WP_346224402.1">
    <property type="nucleotide sequence ID" value="NZ_JBDJAW010000002.1"/>
</dbReference>
<feature type="domain" description="N-acetyltransferase" evidence="2">
    <location>
        <begin position="105"/>
        <end position="260"/>
    </location>
</feature>
<dbReference type="EC" id="2.3.1.-" evidence="3"/>
<feature type="region of interest" description="Disordered" evidence="1">
    <location>
        <begin position="134"/>
        <end position="164"/>
    </location>
</feature>
<proteinExistence type="predicted"/>